<dbReference type="HAMAP" id="MF_01690">
    <property type="entry name" value="DapE"/>
    <property type="match status" value="1"/>
</dbReference>
<sequence>MICPVIKLAQELIQQPSISPNDHGCQIILMNRLKKIGFLIEVMSFGDTTNLWAYHGKYGDMVAFAGHTDVVPAGKIQDWRYPPFTPTVDKGMLYGRGAADMKGSLAAMIIATEKFIIDNPNHAGRLGFLITSDEESEAINGTAKVIDKLIYRKEKINYCIIGEPSSHMKLGDNIKNGRRGSLTAKLDIKGTQSHIAYPCLTNNLIHNSLSLLNELIKKKWDTGNDFFPPTSMQIFNINTNSISNNTIPGELSVQFNFRFNSNITEQQIRHQVEKILRKYNFHYKIKWVLSGNPFITKSGKLIDIVRQVIKQHCGYQPQLSTSGGTSDGRFITKMGTEIVELGLSNQTIHKVNECVSIIDLQNLSFIYQNILQKIFAII</sequence>
<dbReference type="InterPro" id="IPR050072">
    <property type="entry name" value="Peptidase_M20A"/>
</dbReference>
<comment type="function">
    <text evidence="16">Catalyzes the hydrolysis of N-succinyl-L,L-diaminopimelic acid (SDAP), forming succinate and LL-2,6-diaminopimelate (DAP), an intermediate involved in the bacterial biosynthesis of lysine and meso-diaminopimelic acid, an essential component of bacterial cell walls.</text>
</comment>
<feature type="domain" description="Peptidase M20 dimerisation" evidence="17">
    <location>
        <begin position="176"/>
        <end position="282"/>
    </location>
</feature>
<dbReference type="GO" id="GO:0008270">
    <property type="term" value="F:zinc ion binding"/>
    <property type="evidence" value="ECO:0007669"/>
    <property type="project" value="UniProtKB-UniRule"/>
</dbReference>
<dbReference type="InterPro" id="IPR011650">
    <property type="entry name" value="Peptidase_M20_dimer"/>
</dbReference>
<feature type="binding site" evidence="16">
    <location>
        <position position="163"/>
    </location>
    <ligand>
        <name>Zn(2+)</name>
        <dbReference type="ChEBI" id="CHEBI:29105"/>
        <label>1</label>
    </ligand>
</feature>
<dbReference type="PROSITE" id="PS00758">
    <property type="entry name" value="ARGE_DAPE_CPG2_1"/>
    <property type="match status" value="1"/>
</dbReference>
<evidence type="ECO:0000256" key="6">
    <source>
        <dbReference type="ARBA" id="ARBA00022391"/>
    </source>
</evidence>
<dbReference type="GO" id="GO:0009089">
    <property type="term" value="P:lysine biosynthetic process via diaminopimelate"/>
    <property type="evidence" value="ECO:0007669"/>
    <property type="project" value="UniProtKB-UniRule"/>
</dbReference>
<dbReference type="InterPro" id="IPR001261">
    <property type="entry name" value="ArgE/DapE_CS"/>
</dbReference>
<dbReference type="GO" id="GO:0006526">
    <property type="term" value="P:L-arginine biosynthetic process"/>
    <property type="evidence" value="ECO:0007669"/>
    <property type="project" value="TreeGrafter"/>
</dbReference>
<comment type="cofactor">
    <cofactor evidence="16">
        <name>Zn(2+)</name>
        <dbReference type="ChEBI" id="CHEBI:29105"/>
    </cofactor>
    <cofactor evidence="16">
        <name>Co(2+)</name>
        <dbReference type="ChEBI" id="CHEBI:48828"/>
    </cofactor>
    <text evidence="16">Binds 2 Zn(2+) or Co(2+) ions per subunit.</text>
</comment>
<dbReference type="GO" id="GO:0019877">
    <property type="term" value="P:diaminopimelate biosynthetic process"/>
    <property type="evidence" value="ECO:0007669"/>
    <property type="project" value="UniProtKB-UniRule"/>
</dbReference>
<feature type="binding site" evidence="16">
    <location>
        <position position="349"/>
    </location>
    <ligand>
        <name>Zn(2+)</name>
        <dbReference type="ChEBI" id="CHEBI:29105"/>
        <label>2</label>
    </ligand>
</feature>
<evidence type="ECO:0000256" key="4">
    <source>
        <dbReference type="ARBA" id="ARBA00011738"/>
    </source>
</evidence>
<dbReference type="Proteomes" id="UP000069926">
    <property type="component" value="Chromosome"/>
</dbReference>
<dbReference type="InterPro" id="IPR005941">
    <property type="entry name" value="DapE_proteobac"/>
</dbReference>
<dbReference type="STRING" id="634113.AUT07_00575"/>
<evidence type="ECO:0000256" key="8">
    <source>
        <dbReference type="ARBA" id="ARBA00022723"/>
    </source>
</evidence>
<dbReference type="InterPro" id="IPR036264">
    <property type="entry name" value="Bact_exopeptidase_dim_dom"/>
</dbReference>
<evidence type="ECO:0000256" key="7">
    <source>
        <dbReference type="ARBA" id="ARBA00022605"/>
    </source>
</evidence>
<evidence type="ECO:0000256" key="10">
    <source>
        <dbReference type="ARBA" id="ARBA00022833"/>
    </source>
</evidence>
<dbReference type="PANTHER" id="PTHR43808">
    <property type="entry name" value="ACETYLORNITHINE DEACETYLASE"/>
    <property type="match status" value="1"/>
</dbReference>
<feature type="binding site" evidence="16">
    <location>
        <position position="135"/>
    </location>
    <ligand>
        <name>Zn(2+)</name>
        <dbReference type="ChEBI" id="CHEBI:29105"/>
        <label>2</label>
    </ligand>
</feature>
<feature type="active site" description="Proton acceptor" evidence="16">
    <location>
        <position position="134"/>
    </location>
</feature>
<dbReference type="Pfam" id="PF07687">
    <property type="entry name" value="M20_dimer"/>
    <property type="match status" value="1"/>
</dbReference>
<evidence type="ECO:0000256" key="13">
    <source>
        <dbReference type="ARBA" id="ARBA00023285"/>
    </source>
</evidence>
<dbReference type="KEGG" id="asy:AUT07_00575"/>
<dbReference type="InterPro" id="IPR002933">
    <property type="entry name" value="Peptidase_M20"/>
</dbReference>
<feature type="binding site" evidence="16">
    <location>
        <position position="100"/>
    </location>
    <ligand>
        <name>Zn(2+)</name>
        <dbReference type="ChEBI" id="CHEBI:29105"/>
        <label>2</label>
    </ligand>
</feature>
<evidence type="ECO:0000256" key="12">
    <source>
        <dbReference type="ARBA" id="ARBA00023154"/>
    </source>
</evidence>
<evidence type="ECO:0000256" key="11">
    <source>
        <dbReference type="ARBA" id="ARBA00022915"/>
    </source>
</evidence>
<evidence type="ECO:0000256" key="2">
    <source>
        <dbReference type="ARBA" id="ARBA00005130"/>
    </source>
</evidence>
<feature type="binding site" evidence="16">
    <location>
        <position position="100"/>
    </location>
    <ligand>
        <name>Zn(2+)</name>
        <dbReference type="ChEBI" id="CHEBI:29105"/>
        <label>1</label>
    </ligand>
</feature>
<dbReference type="SUPFAM" id="SSF53187">
    <property type="entry name" value="Zn-dependent exopeptidases"/>
    <property type="match status" value="1"/>
</dbReference>
<keyword evidence="11 16" id="KW-0220">Diaminopimelate biosynthesis</keyword>
<dbReference type="AlphaFoldDB" id="A0A109Q7K7"/>
<feature type="binding site" evidence="16">
    <location>
        <position position="67"/>
    </location>
    <ligand>
        <name>Zn(2+)</name>
        <dbReference type="ChEBI" id="CHEBI:29105"/>
        <label>1</label>
    </ligand>
</feature>
<keyword evidence="8 16" id="KW-0479">Metal-binding</keyword>
<keyword evidence="12 16" id="KW-0457">Lysine biosynthesis</keyword>
<keyword evidence="7 16" id="KW-0028">Amino-acid biosynthesis</keyword>
<keyword evidence="10 16" id="KW-0862">Zinc</keyword>
<keyword evidence="9 16" id="KW-0378">Hydrolase</keyword>
<comment type="pathway">
    <text evidence="2 16">Amino-acid biosynthesis; L-lysine biosynthesis via DAP pathway; LL-2,6-diaminopimelate from (S)-tetrahydrodipicolinate (succinylase route): step 3/3.</text>
</comment>
<reference evidence="18 19" key="1">
    <citation type="submission" date="2016-01" db="EMBL/GenBank/DDBJ databases">
        <title>Genome sequence of Ca. Arsenophonus lipopteni, the exclusive symbiont of a blood sucking fly Lipoptena cervi (Diptera: Hippoboscidae).</title>
        <authorList>
            <person name="Novakova E."/>
            <person name="Hypsa V."/>
            <person name="Nguyen P."/>
            <person name="Husnik F."/>
            <person name="Darby A.C."/>
        </authorList>
    </citation>
    <scope>NUCLEOTIDE SEQUENCE [LARGE SCALE GENOMIC DNA]</scope>
    <source>
        <strain evidence="18 19">CB</strain>
    </source>
</reference>
<dbReference type="EMBL" id="CP013920">
    <property type="protein sequence ID" value="AMA65129.1"/>
    <property type="molecule type" value="Genomic_DNA"/>
</dbReference>
<evidence type="ECO:0000256" key="5">
    <source>
        <dbReference type="ARBA" id="ARBA00011921"/>
    </source>
</evidence>
<comment type="cofactor">
    <cofactor evidence="1">
        <name>Co(2+)</name>
        <dbReference type="ChEBI" id="CHEBI:48828"/>
    </cofactor>
</comment>
<dbReference type="SUPFAM" id="SSF55031">
    <property type="entry name" value="Bacterial exopeptidase dimerisation domain"/>
    <property type="match status" value="1"/>
</dbReference>
<dbReference type="UniPathway" id="UPA00034">
    <property type="reaction ID" value="UER00021"/>
</dbReference>
<dbReference type="PANTHER" id="PTHR43808:SF31">
    <property type="entry name" value="N-ACETYL-L-CITRULLINE DEACETYLASE"/>
    <property type="match status" value="1"/>
</dbReference>
<evidence type="ECO:0000313" key="19">
    <source>
        <dbReference type="Proteomes" id="UP000069926"/>
    </source>
</evidence>
<gene>
    <name evidence="16 18" type="primary">dapE</name>
    <name evidence="18" type="ORF">AUT07_00575</name>
</gene>
<keyword evidence="13 16" id="KW-0170">Cobalt</keyword>
<dbReference type="NCBIfam" id="NF009557">
    <property type="entry name" value="PRK13009.1"/>
    <property type="match status" value="1"/>
</dbReference>
<comment type="catalytic activity">
    <reaction evidence="15 16">
        <text>N-succinyl-(2S,6S)-2,6-diaminopimelate + H2O = (2S,6S)-2,6-diaminopimelate + succinate</text>
        <dbReference type="Rhea" id="RHEA:22608"/>
        <dbReference type="ChEBI" id="CHEBI:15377"/>
        <dbReference type="ChEBI" id="CHEBI:30031"/>
        <dbReference type="ChEBI" id="CHEBI:57609"/>
        <dbReference type="ChEBI" id="CHEBI:58087"/>
        <dbReference type="EC" id="3.5.1.18"/>
    </reaction>
</comment>
<evidence type="ECO:0000256" key="15">
    <source>
        <dbReference type="ARBA" id="ARBA00051301"/>
    </source>
</evidence>
<dbReference type="CDD" id="cd03891">
    <property type="entry name" value="M20_DapE_proteobac"/>
    <property type="match status" value="1"/>
</dbReference>
<dbReference type="Gene3D" id="3.40.630.10">
    <property type="entry name" value="Zn peptidases"/>
    <property type="match status" value="2"/>
</dbReference>
<evidence type="ECO:0000256" key="3">
    <source>
        <dbReference type="ARBA" id="ARBA00006746"/>
    </source>
</evidence>
<evidence type="ECO:0000256" key="1">
    <source>
        <dbReference type="ARBA" id="ARBA00001941"/>
    </source>
</evidence>
<dbReference type="PROSITE" id="PS00759">
    <property type="entry name" value="ARGE_DAPE_CPG2_2"/>
    <property type="match status" value="1"/>
</dbReference>
<dbReference type="GO" id="GO:0009014">
    <property type="term" value="F:succinyl-diaminopimelate desuccinylase activity"/>
    <property type="evidence" value="ECO:0007669"/>
    <property type="project" value="UniProtKB-UniRule"/>
</dbReference>
<feature type="active site" evidence="16">
    <location>
        <position position="69"/>
    </location>
</feature>
<accession>A0A109Q7K7</accession>
<dbReference type="NCBIfam" id="TIGR01246">
    <property type="entry name" value="dapE_proteo"/>
    <property type="match status" value="1"/>
</dbReference>
<dbReference type="GO" id="GO:0008777">
    <property type="term" value="F:acetylornithine deacetylase activity"/>
    <property type="evidence" value="ECO:0007669"/>
    <property type="project" value="TreeGrafter"/>
</dbReference>
<proteinExistence type="inferred from homology"/>
<dbReference type="PATRIC" id="fig|634113.3.peg.542"/>
<comment type="subunit">
    <text evidence="4 16">Homodimer.</text>
</comment>
<dbReference type="RefSeq" id="WP_066283892.1">
    <property type="nucleotide sequence ID" value="NZ_CP013920.1"/>
</dbReference>
<protein>
    <recommendedName>
        <fullName evidence="6 16">Succinyl-diaminopimelate desuccinylase</fullName>
        <shortName evidence="16">SDAP desuccinylase</shortName>
        <ecNumber evidence="5 16">3.5.1.18</ecNumber>
    </recommendedName>
    <alternativeName>
        <fullName evidence="14 16">N-succinyl-LL-2,6-diaminoheptanedioate amidohydrolase</fullName>
    </alternativeName>
</protein>
<comment type="similarity">
    <text evidence="3 16">Belongs to the peptidase M20A family. DapE subfamily.</text>
</comment>
<evidence type="ECO:0000256" key="9">
    <source>
        <dbReference type="ARBA" id="ARBA00022801"/>
    </source>
</evidence>
<dbReference type="FunFam" id="3.40.630.10:FF:000005">
    <property type="entry name" value="Succinyl-diaminopimelate desuccinylase"/>
    <property type="match status" value="1"/>
</dbReference>
<organism evidence="18 19">
    <name type="scientific">Candidatus Arsenophonus lipoptenae</name>
    <dbReference type="NCBI Taxonomy" id="634113"/>
    <lineage>
        <taxon>Bacteria</taxon>
        <taxon>Pseudomonadati</taxon>
        <taxon>Pseudomonadota</taxon>
        <taxon>Gammaproteobacteria</taxon>
        <taxon>Enterobacterales</taxon>
        <taxon>Morganellaceae</taxon>
        <taxon>Arsenophonus</taxon>
    </lineage>
</organism>
<evidence type="ECO:0000256" key="16">
    <source>
        <dbReference type="HAMAP-Rule" id="MF_01690"/>
    </source>
</evidence>
<dbReference type="EC" id="3.5.1.18" evidence="5 16"/>
<evidence type="ECO:0000256" key="14">
    <source>
        <dbReference type="ARBA" id="ARBA00031891"/>
    </source>
</evidence>
<keyword evidence="19" id="KW-1185">Reference proteome</keyword>
<evidence type="ECO:0000259" key="17">
    <source>
        <dbReference type="Pfam" id="PF07687"/>
    </source>
</evidence>
<dbReference type="GO" id="GO:0050897">
    <property type="term" value="F:cobalt ion binding"/>
    <property type="evidence" value="ECO:0007669"/>
    <property type="project" value="UniProtKB-UniRule"/>
</dbReference>
<dbReference type="Pfam" id="PF01546">
    <property type="entry name" value="Peptidase_M20"/>
    <property type="match status" value="1"/>
</dbReference>
<dbReference type="OrthoDB" id="9809784at2"/>
<name>A0A109Q7K7_9GAMM</name>
<evidence type="ECO:0000313" key="18">
    <source>
        <dbReference type="EMBL" id="AMA65129.1"/>
    </source>
</evidence>